<gene>
    <name evidence="1" type="ORF">Pint_29795</name>
</gene>
<name>A0ACC0WY50_9ROSI</name>
<organism evidence="1 2">
    <name type="scientific">Pistacia integerrima</name>
    <dbReference type="NCBI Taxonomy" id="434235"/>
    <lineage>
        <taxon>Eukaryota</taxon>
        <taxon>Viridiplantae</taxon>
        <taxon>Streptophyta</taxon>
        <taxon>Embryophyta</taxon>
        <taxon>Tracheophyta</taxon>
        <taxon>Spermatophyta</taxon>
        <taxon>Magnoliopsida</taxon>
        <taxon>eudicotyledons</taxon>
        <taxon>Gunneridae</taxon>
        <taxon>Pentapetalae</taxon>
        <taxon>rosids</taxon>
        <taxon>malvids</taxon>
        <taxon>Sapindales</taxon>
        <taxon>Anacardiaceae</taxon>
        <taxon>Pistacia</taxon>
    </lineage>
</organism>
<protein>
    <submittedName>
        <fullName evidence="1">Uncharacterized protein</fullName>
    </submittedName>
</protein>
<reference evidence="2" key="1">
    <citation type="journal article" date="2023" name="G3 (Bethesda)">
        <title>Genome assembly and association tests identify interacting loci associated with vigor, precocity, and sex in interspecific pistachio rootstocks.</title>
        <authorList>
            <person name="Palmer W."/>
            <person name="Jacygrad E."/>
            <person name="Sagayaradj S."/>
            <person name="Cavanaugh K."/>
            <person name="Han R."/>
            <person name="Bertier L."/>
            <person name="Beede B."/>
            <person name="Kafkas S."/>
            <person name="Golino D."/>
            <person name="Preece J."/>
            <person name="Michelmore R."/>
        </authorList>
    </citation>
    <scope>NUCLEOTIDE SEQUENCE [LARGE SCALE GENOMIC DNA]</scope>
</reference>
<evidence type="ECO:0000313" key="2">
    <source>
        <dbReference type="Proteomes" id="UP001163603"/>
    </source>
</evidence>
<keyword evidence="2" id="KW-1185">Reference proteome</keyword>
<comment type="caution">
    <text evidence="1">The sequence shown here is derived from an EMBL/GenBank/DDBJ whole genome shotgun (WGS) entry which is preliminary data.</text>
</comment>
<evidence type="ECO:0000313" key="1">
    <source>
        <dbReference type="EMBL" id="KAJ0007172.1"/>
    </source>
</evidence>
<proteinExistence type="predicted"/>
<dbReference type="EMBL" id="CM047750">
    <property type="protein sequence ID" value="KAJ0007172.1"/>
    <property type="molecule type" value="Genomic_DNA"/>
</dbReference>
<sequence>MSYYPPASPSPYSSPTPPDETTPPPPDDTPPPTDDTAKPTDDSDDSDDKPPSPPPAETTPPPPDDTPPSPYAPPLPPDETTPPPPDETQPSPEAPGPPPGTMPVTTLVVVIVVAVAALGLIVALSIFLRRRRRRQQQQQEASKTKNSSTDYGSEAPLQGPNDDFSSPPSDYEGPMLPMPTPPPGIAPTPVPVSTDGKAPSASGSLGADKPFPPPSPGVSPGSLRSTFTYEELKMATNNFSNANILGQGGFGYVHKGVLPNGKVVAIKQLKAGSGQGEREFQAEVEIISRVHHRHLVTLVGYCISGAQRLLVYEFVPNKTLEFHLHGDGRPTMDWPTRMKIALGSARGLAYLHEDCQPRIIHRDIKCANILIDNSFEAKVR</sequence>
<accession>A0ACC0WY50</accession>
<dbReference type="Proteomes" id="UP001163603">
    <property type="component" value="Chromosome 15"/>
</dbReference>